<evidence type="ECO:0000313" key="1">
    <source>
        <dbReference type="EMBL" id="KAI6087196.1"/>
    </source>
</evidence>
<protein>
    <submittedName>
        <fullName evidence="1">Carbohydrate esterase family 4 protein</fullName>
    </submittedName>
</protein>
<keyword evidence="2" id="KW-1185">Reference proteome</keyword>
<accession>A0ACC0D385</accession>
<comment type="caution">
    <text evidence="1">The sequence shown here is derived from an EMBL/GenBank/DDBJ whole genome shotgun (WGS) entry which is preliminary data.</text>
</comment>
<proteinExistence type="predicted"/>
<evidence type="ECO:0000313" key="2">
    <source>
        <dbReference type="Proteomes" id="UP001497680"/>
    </source>
</evidence>
<sequence length="247" mass="28094">MARDHLGNVPYGGTGVFSCAHPGQVALTFDDGPWQYTSAIADALESYGFRATFFVTGNNLLLHRQVDDERTPWPALLRDLRRRGHQLGSHTWTHQHLDIVNHTERVREMVYNEMALRNALGDGVPTYMRLPYGGPRSQEVKDDLADLGYHVIQYNVDTKDYLHNSEEEIEESIAVFEEAIDPDGKGSYIVLCHDIREWTARRLVPAMLEILAGRGYEGVTVGECLDDPEEFWYRDPEKKKKVMSNGS</sequence>
<organism evidence="1 2">
    <name type="scientific">Hypoxylon rubiginosum</name>
    <dbReference type="NCBI Taxonomy" id="110542"/>
    <lineage>
        <taxon>Eukaryota</taxon>
        <taxon>Fungi</taxon>
        <taxon>Dikarya</taxon>
        <taxon>Ascomycota</taxon>
        <taxon>Pezizomycotina</taxon>
        <taxon>Sordariomycetes</taxon>
        <taxon>Xylariomycetidae</taxon>
        <taxon>Xylariales</taxon>
        <taxon>Hypoxylaceae</taxon>
        <taxon>Hypoxylon</taxon>
    </lineage>
</organism>
<reference evidence="1 2" key="1">
    <citation type="journal article" date="2022" name="New Phytol.">
        <title>Ecological generalism drives hyperdiversity of secondary metabolite gene clusters in xylarialean endophytes.</title>
        <authorList>
            <person name="Franco M.E.E."/>
            <person name="Wisecaver J.H."/>
            <person name="Arnold A.E."/>
            <person name="Ju Y.M."/>
            <person name="Slot J.C."/>
            <person name="Ahrendt S."/>
            <person name="Moore L.P."/>
            <person name="Eastman K.E."/>
            <person name="Scott K."/>
            <person name="Konkel Z."/>
            <person name="Mondo S.J."/>
            <person name="Kuo A."/>
            <person name="Hayes R.D."/>
            <person name="Haridas S."/>
            <person name="Andreopoulos B."/>
            <person name="Riley R."/>
            <person name="LaButti K."/>
            <person name="Pangilinan J."/>
            <person name="Lipzen A."/>
            <person name="Amirebrahimi M."/>
            <person name="Yan J."/>
            <person name="Adam C."/>
            <person name="Keymanesh K."/>
            <person name="Ng V."/>
            <person name="Louie K."/>
            <person name="Northen T."/>
            <person name="Drula E."/>
            <person name="Henrissat B."/>
            <person name="Hsieh H.M."/>
            <person name="Youens-Clark K."/>
            <person name="Lutzoni F."/>
            <person name="Miadlikowska J."/>
            <person name="Eastwood D.C."/>
            <person name="Hamelin R.C."/>
            <person name="Grigoriev I.V."/>
            <person name="U'Ren J.M."/>
        </authorList>
    </citation>
    <scope>NUCLEOTIDE SEQUENCE [LARGE SCALE GENOMIC DNA]</scope>
    <source>
        <strain evidence="1 2">ER1909</strain>
    </source>
</reference>
<dbReference type="EMBL" id="MU394309">
    <property type="protein sequence ID" value="KAI6087196.1"/>
    <property type="molecule type" value="Genomic_DNA"/>
</dbReference>
<name>A0ACC0D385_9PEZI</name>
<dbReference type="Proteomes" id="UP001497680">
    <property type="component" value="Unassembled WGS sequence"/>
</dbReference>
<gene>
    <name evidence="1" type="ORF">F4821DRAFT_115584</name>
</gene>